<evidence type="ECO:0000313" key="2">
    <source>
        <dbReference type="EMBL" id="MCO4293852.1"/>
    </source>
</evidence>
<accession>A0A9X2F350</accession>
<evidence type="ECO:0000313" key="3">
    <source>
        <dbReference type="Proteomes" id="UP001155182"/>
    </source>
</evidence>
<dbReference type="Proteomes" id="UP001155182">
    <property type="component" value="Unassembled WGS sequence"/>
</dbReference>
<keyword evidence="3" id="KW-1185">Reference proteome</keyword>
<name>A0A9X2F350_9SPHI</name>
<feature type="transmembrane region" description="Helical" evidence="1">
    <location>
        <begin position="7"/>
        <end position="25"/>
    </location>
</feature>
<protein>
    <submittedName>
        <fullName evidence="2">PorT family protein</fullName>
    </submittedName>
</protein>
<keyword evidence="1" id="KW-0812">Transmembrane</keyword>
<dbReference type="Gene3D" id="2.40.160.20">
    <property type="match status" value="1"/>
</dbReference>
<sequence length="249" mass="28202">MKNKTLYTLYIFFFLGLFPFLQTYGQTQGTWYLSMHIDAGKAAKAIGQAAIESALNLEPEESDPDADATYNFGFDAGYQFKVREHVSVDAGVNLAFLNLRKQPTYANVIEDDYLFKQRNTALSAVIRPTYYFGSEKGVQFFGSVGVKMTKCYTRIFYSELSYEDDSVLPRYLSKSNAESAEAPFNVHLVPAAGFRFNSSGKQSASISFEWEKTPWDISYNNLRMVRFGVPSNYQFDAKGVVSVVFRINF</sequence>
<dbReference type="SUPFAM" id="SSF56925">
    <property type="entry name" value="OMPA-like"/>
    <property type="match status" value="1"/>
</dbReference>
<dbReference type="AlphaFoldDB" id="A0A9X2F350"/>
<comment type="caution">
    <text evidence="2">The sequence shown here is derived from an EMBL/GenBank/DDBJ whole genome shotgun (WGS) entry which is preliminary data.</text>
</comment>
<proteinExistence type="predicted"/>
<evidence type="ECO:0000256" key="1">
    <source>
        <dbReference type="SAM" id="Phobius"/>
    </source>
</evidence>
<dbReference type="InterPro" id="IPR011250">
    <property type="entry name" value="OMP/PagP_B-barrel"/>
</dbReference>
<reference evidence="2" key="1">
    <citation type="submission" date="2022-06" db="EMBL/GenBank/DDBJ databases">
        <title>Solitalea sp. MAHUQ-68 isolated from rhizospheric soil.</title>
        <authorList>
            <person name="Huq M.A."/>
        </authorList>
    </citation>
    <scope>NUCLEOTIDE SEQUENCE</scope>
    <source>
        <strain evidence="2">MAHUQ-68</strain>
    </source>
</reference>
<keyword evidence="1" id="KW-0472">Membrane</keyword>
<dbReference type="EMBL" id="JAMWYS010000045">
    <property type="protein sequence ID" value="MCO4293852.1"/>
    <property type="molecule type" value="Genomic_DNA"/>
</dbReference>
<dbReference type="RefSeq" id="WP_252588505.1">
    <property type="nucleotide sequence ID" value="NZ_JAMWYS010000045.1"/>
</dbReference>
<gene>
    <name evidence="2" type="ORF">NF867_13355</name>
</gene>
<organism evidence="2 3">
    <name type="scientific">Solitalea agri</name>
    <dbReference type="NCBI Taxonomy" id="2953739"/>
    <lineage>
        <taxon>Bacteria</taxon>
        <taxon>Pseudomonadati</taxon>
        <taxon>Bacteroidota</taxon>
        <taxon>Sphingobacteriia</taxon>
        <taxon>Sphingobacteriales</taxon>
        <taxon>Sphingobacteriaceae</taxon>
        <taxon>Solitalea</taxon>
    </lineage>
</organism>
<keyword evidence="1" id="KW-1133">Transmembrane helix</keyword>